<dbReference type="Pfam" id="PF09331">
    <property type="entry name" value="DUF1985"/>
    <property type="match status" value="1"/>
</dbReference>
<reference evidence="2 3" key="1">
    <citation type="journal article" date="2014" name="Genome Biol.">
        <title>Transcriptome and methylome profiling reveals relics of genome dominance in the mesopolyploid Brassica oleracea.</title>
        <authorList>
            <person name="Parkin I.A."/>
            <person name="Koh C."/>
            <person name="Tang H."/>
            <person name="Robinson S.J."/>
            <person name="Kagale S."/>
            <person name="Clarke W.E."/>
            <person name="Town C.D."/>
            <person name="Nixon J."/>
            <person name="Krishnakumar V."/>
            <person name="Bidwell S.L."/>
            <person name="Denoeud F."/>
            <person name="Belcram H."/>
            <person name="Links M.G."/>
            <person name="Just J."/>
            <person name="Clarke C."/>
            <person name="Bender T."/>
            <person name="Huebert T."/>
            <person name="Mason A.S."/>
            <person name="Pires J.C."/>
            <person name="Barker G."/>
            <person name="Moore J."/>
            <person name="Walley P.G."/>
            <person name="Manoli S."/>
            <person name="Batley J."/>
            <person name="Edwards D."/>
            <person name="Nelson M.N."/>
            <person name="Wang X."/>
            <person name="Paterson A.H."/>
            <person name="King G."/>
            <person name="Bancroft I."/>
            <person name="Chalhoub B."/>
            <person name="Sharpe A.G."/>
        </authorList>
    </citation>
    <scope>NUCLEOTIDE SEQUENCE</scope>
    <source>
        <strain evidence="2 3">cv. TO1000</strain>
    </source>
</reference>
<reference evidence="2" key="2">
    <citation type="submission" date="2015-03" db="UniProtKB">
        <authorList>
            <consortium name="EnsemblPlants"/>
        </authorList>
    </citation>
    <scope>IDENTIFICATION</scope>
</reference>
<evidence type="ECO:0000313" key="2">
    <source>
        <dbReference type="EnsemblPlants" id="Bo3g117330.1"/>
    </source>
</evidence>
<dbReference type="Proteomes" id="UP000032141">
    <property type="component" value="Chromosome C3"/>
</dbReference>
<dbReference type="eggNOG" id="ENOG502QSZR">
    <property type="taxonomic scope" value="Eukaryota"/>
</dbReference>
<dbReference type="OMA" id="CVIMGMV"/>
<dbReference type="HOGENOM" id="CLU_017415_6_0_1"/>
<keyword evidence="3" id="KW-1185">Reference proteome</keyword>
<dbReference type="AlphaFoldDB" id="A0A0D3BGK4"/>
<protein>
    <recommendedName>
        <fullName evidence="1">DUF1985 domain-containing protein</fullName>
    </recommendedName>
</protein>
<accession>A0A0D3BGK4</accession>
<evidence type="ECO:0000313" key="3">
    <source>
        <dbReference type="Proteomes" id="UP000032141"/>
    </source>
</evidence>
<dbReference type="InterPro" id="IPR015410">
    <property type="entry name" value="DUF1985"/>
</dbReference>
<proteinExistence type="predicted"/>
<evidence type="ECO:0000259" key="1">
    <source>
        <dbReference type="Pfam" id="PF09331"/>
    </source>
</evidence>
<name>A0A0D3BGK4_BRAOL</name>
<dbReference type="EnsemblPlants" id="Bo3g117330.1">
    <property type="protein sequence ID" value="Bo3g117330.1"/>
    <property type="gene ID" value="Bo3g117330"/>
</dbReference>
<organism evidence="2 3">
    <name type="scientific">Brassica oleracea var. oleracea</name>
    <dbReference type="NCBI Taxonomy" id="109376"/>
    <lineage>
        <taxon>Eukaryota</taxon>
        <taxon>Viridiplantae</taxon>
        <taxon>Streptophyta</taxon>
        <taxon>Embryophyta</taxon>
        <taxon>Tracheophyta</taxon>
        <taxon>Spermatophyta</taxon>
        <taxon>Magnoliopsida</taxon>
        <taxon>eudicotyledons</taxon>
        <taxon>Gunneridae</taxon>
        <taxon>Pentapetalae</taxon>
        <taxon>rosids</taxon>
        <taxon>malvids</taxon>
        <taxon>Brassicales</taxon>
        <taxon>Brassicaceae</taxon>
        <taxon>Brassiceae</taxon>
        <taxon>Brassica</taxon>
    </lineage>
</organism>
<dbReference type="PANTHER" id="PTHR48449:SF1">
    <property type="entry name" value="DUF1985 DOMAIN-CONTAINING PROTEIN"/>
    <property type="match status" value="1"/>
</dbReference>
<sequence length="299" mass="34296">MESKQPIILYREGFEPQLKKINNCCRMELLRILKEAMSGEYGEVKRDPVFTHIMDLQSNRLKLSWKLVHSHMCKELITSKRFVFTRTPLRFSLQKYPDVTGLKISRESSSDVVKWKDDGGFWSKLLKVGGKITLKSIRKVHLQKVHNWTRLDRLRLIYLCVIMGMVIGKDEKVNIPHMYIKLVMDLDKGELFSVISQNRLGDVLLQTAYAEPDGSVDDTDVAAEVDTLATNVAGRGKRKIHDEATVSGICSKKITLDPETKNFIQGLIHTSVISLGDRLRTQLEKMEAGFVERMWKMES</sequence>
<dbReference type="PANTHER" id="PTHR48449">
    <property type="entry name" value="DUF1985 DOMAIN-CONTAINING PROTEIN"/>
    <property type="match status" value="1"/>
</dbReference>
<dbReference type="Gramene" id="Bo3g117330.1">
    <property type="protein sequence ID" value="Bo3g117330.1"/>
    <property type="gene ID" value="Bo3g117330"/>
</dbReference>
<feature type="domain" description="DUF1985" evidence="1">
    <location>
        <begin position="82"/>
        <end position="188"/>
    </location>
</feature>